<comment type="caution">
    <text evidence="2">The sequence shown here is derived from an EMBL/GenBank/DDBJ whole genome shotgun (WGS) entry which is preliminary data.</text>
</comment>
<dbReference type="Proteomes" id="UP000289738">
    <property type="component" value="Chromosome B02"/>
</dbReference>
<dbReference type="EMBL" id="SDMP01000012">
    <property type="protein sequence ID" value="RYR27206.1"/>
    <property type="molecule type" value="Genomic_DNA"/>
</dbReference>
<evidence type="ECO:0000256" key="1">
    <source>
        <dbReference type="SAM" id="MobiDB-lite"/>
    </source>
</evidence>
<sequence>MRLRNGKIIHMANELSNVNGGSSTNDSIPISMQQADVSSRSEANNAQNPQHSEYSRDYHVGSTSNAANSMAVYRQQVEESHHDLVNLLTQ</sequence>
<name>A0A445AL82_ARAHY</name>
<feature type="compositionally biased region" description="Polar residues" evidence="1">
    <location>
        <begin position="16"/>
        <end position="52"/>
    </location>
</feature>
<feature type="region of interest" description="Disordered" evidence="1">
    <location>
        <begin position="16"/>
        <end position="75"/>
    </location>
</feature>
<evidence type="ECO:0000313" key="2">
    <source>
        <dbReference type="EMBL" id="RYR27206.1"/>
    </source>
</evidence>
<accession>A0A445AL82</accession>
<gene>
    <name evidence="2" type="ORF">Ahy_B02g061549</name>
</gene>
<proteinExistence type="predicted"/>
<evidence type="ECO:0000313" key="3">
    <source>
        <dbReference type="Proteomes" id="UP000289738"/>
    </source>
</evidence>
<keyword evidence="3" id="KW-1185">Reference proteome</keyword>
<dbReference type="AlphaFoldDB" id="A0A445AL82"/>
<reference evidence="2 3" key="1">
    <citation type="submission" date="2019-01" db="EMBL/GenBank/DDBJ databases">
        <title>Sequencing of cultivated peanut Arachis hypogaea provides insights into genome evolution and oil improvement.</title>
        <authorList>
            <person name="Chen X."/>
        </authorList>
    </citation>
    <scope>NUCLEOTIDE SEQUENCE [LARGE SCALE GENOMIC DNA]</scope>
    <source>
        <strain evidence="3">cv. Fuhuasheng</strain>
        <tissue evidence="2">Leaves</tissue>
    </source>
</reference>
<organism evidence="2 3">
    <name type="scientific">Arachis hypogaea</name>
    <name type="common">Peanut</name>
    <dbReference type="NCBI Taxonomy" id="3818"/>
    <lineage>
        <taxon>Eukaryota</taxon>
        <taxon>Viridiplantae</taxon>
        <taxon>Streptophyta</taxon>
        <taxon>Embryophyta</taxon>
        <taxon>Tracheophyta</taxon>
        <taxon>Spermatophyta</taxon>
        <taxon>Magnoliopsida</taxon>
        <taxon>eudicotyledons</taxon>
        <taxon>Gunneridae</taxon>
        <taxon>Pentapetalae</taxon>
        <taxon>rosids</taxon>
        <taxon>fabids</taxon>
        <taxon>Fabales</taxon>
        <taxon>Fabaceae</taxon>
        <taxon>Papilionoideae</taxon>
        <taxon>50 kb inversion clade</taxon>
        <taxon>dalbergioids sensu lato</taxon>
        <taxon>Dalbergieae</taxon>
        <taxon>Pterocarpus clade</taxon>
        <taxon>Arachis</taxon>
    </lineage>
</organism>
<protein>
    <submittedName>
        <fullName evidence="2">Uncharacterized protein</fullName>
    </submittedName>
</protein>